<keyword evidence="8 11" id="KW-0342">GTP-binding</keyword>
<evidence type="ECO:0000256" key="2">
    <source>
        <dbReference type="ARBA" id="ARBA00010290"/>
    </source>
</evidence>
<comment type="similarity">
    <text evidence="2 13">Belongs to the small GTPase superfamily. Arf family.</text>
</comment>
<comment type="subcellular location">
    <subcellularLocation>
        <location evidence="1">Golgi apparatus</location>
    </subcellularLocation>
</comment>
<organism evidence="15 20">
    <name type="scientific">Cafeteria roenbergensis</name>
    <name type="common">Marine flagellate</name>
    <dbReference type="NCBI Taxonomy" id="33653"/>
    <lineage>
        <taxon>Eukaryota</taxon>
        <taxon>Sar</taxon>
        <taxon>Stramenopiles</taxon>
        <taxon>Bigyra</taxon>
        <taxon>Opalozoa</taxon>
        <taxon>Bicosoecida</taxon>
        <taxon>Cafeteriaceae</taxon>
        <taxon>Cafeteria</taxon>
    </lineage>
</organism>
<gene>
    <name evidence="17" type="ORF">FNF27_00737</name>
    <name evidence="15" type="ORF">FNF28_07498</name>
    <name evidence="14" type="ORF">FNF29_07526</name>
    <name evidence="16" type="ORF">FNF31_05141</name>
</gene>
<dbReference type="GO" id="GO:0015031">
    <property type="term" value="P:protein transport"/>
    <property type="evidence" value="ECO:0007669"/>
    <property type="project" value="UniProtKB-KW"/>
</dbReference>
<feature type="binding site" evidence="11">
    <location>
        <position position="69"/>
    </location>
    <ligand>
        <name>GTP</name>
        <dbReference type="ChEBI" id="CHEBI:37565"/>
    </ligand>
</feature>
<dbReference type="FunFam" id="3.40.50.300:FF:000281">
    <property type="entry name" value="ADP-ribosylation factor-like protein 3"/>
    <property type="match status" value="1"/>
</dbReference>
<reference evidence="18 19" key="1">
    <citation type="submission" date="2019-07" db="EMBL/GenBank/DDBJ databases">
        <title>Genomes of Cafeteria roenbergensis.</title>
        <authorList>
            <person name="Fischer M.G."/>
            <person name="Hackl T."/>
            <person name="Roman M."/>
        </authorList>
    </citation>
    <scope>NUCLEOTIDE SEQUENCE [LARGE SCALE GENOMIC DNA]</scope>
    <source>
        <strain evidence="14 19">BVI</strain>
        <strain evidence="16 21">Cflag</strain>
        <strain evidence="17 18">E4-10P</strain>
        <strain evidence="15 20">RCC970-E3</strain>
    </source>
</reference>
<dbReference type="EMBL" id="VLTM01000061">
    <property type="protein sequence ID" value="KAA0158848.1"/>
    <property type="molecule type" value="Genomic_DNA"/>
</dbReference>
<keyword evidence="7" id="KW-0333">Golgi apparatus</keyword>
<dbReference type="Proteomes" id="UP000322899">
    <property type="component" value="Unassembled WGS sequence"/>
</dbReference>
<evidence type="ECO:0000256" key="5">
    <source>
        <dbReference type="ARBA" id="ARBA00022741"/>
    </source>
</evidence>
<dbReference type="GO" id="GO:0046872">
    <property type="term" value="F:metal ion binding"/>
    <property type="evidence" value="ECO:0007669"/>
    <property type="project" value="UniProtKB-KW"/>
</dbReference>
<evidence type="ECO:0000313" key="19">
    <source>
        <dbReference type="Proteomes" id="UP000323011"/>
    </source>
</evidence>
<dbReference type="EMBL" id="VLTO01000003">
    <property type="protein sequence ID" value="KAA0177567.1"/>
    <property type="molecule type" value="Genomic_DNA"/>
</dbReference>
<feature type="binding site" evidence="12">
    <location>
        <position position="30"/>
    </location>
    <ligand>
        <name>Mg(2+)</name>
        <dbReference type="ChEBI" id="CHEBI:18420"/>
    </ligand>
</feature>
<dbReference type="InterPro" id="IPR027417">
    <property type="entry name" value="P-loop_NTPase"/>
</dbReference>
<keyword evidence="12" id="KW-0460">Magnesium</keyword>
<keyword evidence="19" id="KW-1185">Reference proteome</keyword>
<dbReference type="Pfam" id="PF00025">
    <property type="entry name" value="Arf"/>
    <property type="match status" value="1"/>
</dbReference>
<keyword evidence="4" id="KW-0519">Myristate</keyword>
<comment type="caution">
    <text evidence="15">The sequence shown here is derived from an EMBL/GenBank/DDBJ whole genome shotgun (WGS) entry which is preliminary data.</text>
</comment>
<feature type="binding site" evidence="12">
    <location>
        <position position="47"/>
    </location>
    <ligand>
        <name>Mg(2+)</name>
        <dbReference type="ChEBI" id="CHEBI:18420"/>
    </ligand>
</feature>
<sequence length="183" mass="20134">MGLLSLLRKLRKSEREARILVLGLDNSGKTTILKKLADEDITHIMPTQGFNIQSVVHDGFKLNVWDVGGQKSIRPYWRNYYDNTDVLIYVVDSADTTRLEEVNKELSELLAEEKLAGVPLLVFANKQDLMGALSAADISTGLNLEAISGRSWSIQACSAKRGDGLEAGMGWAVERVRAKDASA</sequence>
<accession>A0A5A8C7Z8</accession>
<dbReference type="GO" id="GO:0003924">
    <property type="term" value="F:GTPase activity"/>
    <property type="evidence" value="ECO:0007669"/>
    <property type="project" value="InterPro"/>
</dbReference>
<evidence type="ECO:0000256" key="1">
    <source>
        <dbReference type="ARBA" id="ARBA00004555"/>
    </source>
</evidence>
<evidence type="ECO:0000256" key="11">
    <source>
        <dbReference type="PIRSR" id="PIRSR606689-1"/>
    </source>
</evidence>
<keyword evidence="6" id="KW-0653">Protein transport</keyword>
<dbReference type="InterPro" id="IPR006689">
    <property type="entry name" value="Small_GTPase_ARF/SAR"/>
</dbReference>
<evidence type="ECO:0000313" key="16">
    <source>
        <dbReference type="EMBL" id="KAA0158848.1"/>
    </source>
</evidence>
<name>A0A5A8C7Z8_CAFRO</name>
<dbReference type="CDD" id="cd04155">
    <property type="entry name" value="Arl3"/>
    <property type="match status" value="1"/>
</dbReference>
<dbReference type="PROSITE" id="PS51417">
    <property type="entry name" value="ARF"/>
    <property type="match status" value="1"/>
</dbReference>
<dbReference type="InterPro" id="IPR005225">
    <property type="entry name" value="Small_GTP-bd"/>
</dbReference>
<feature type="binding site" evidence="11">
    <location>
        <begin position="125"/>
        <end position="128"/>
    </location>
    <ligand>
        <name>GTP</name>
        <dbReference type="ChEBI" id="CHEBI:37565"/>
    </ligand>
</feature>
<dbReference type="GO" id="GO:0005525">
    <property type="term" value="F:GTP binding"/>
    <property type="evidence" value="ECO:0007669"/>
    <property type="project" value="UniProtKB-KW"/>
</dbReference>
<dbReference type="PRINTS" id="PR00328">
    <property type="entry name" value="SAR1GTPBP"/>
</dbReference>
<dbReference type="Proteomes" id="UP000324907">
    <property type="component" value="Unassembled WGS sequence"/>
</dbReference>
<evidence type="ECO:0000256" key="9">
    <source>
        <dbReference type="ARBA" id="ARBA00023288"/>
    </source>
</evidence>
<dbReference type="NCBIfam" id="TIGR00231">
    <property type="entry name" value="small_GTP"/>
    <property type="match status" value="1"/>
</dbReference>
<dbReference type="OMA" id="EGMEWVC"/>
<keyword evidence="9" id="KW-0449">Lipoprotein</keyword>
<evidence type="ECO:0000313" key="20">
    <source>
        <dbReference type="Proteomes" id="UP000324907"/>
    </source>
</evidence>
<dbReference type="OrthoDB" id="2011769at2759"/>
<evidence type="ECO:0000313" key="21">
    <source>
        <dbReference type="Proteomes" id="UP000325113"/>
    </source>
</evidence>
<evidence type="ECO:0000313" key="18">
    <source>
        <dbReference type="Proteomes" id="UP000322899"/>
    </source>
</evidence>
<evidence type="ECO:0000256" key="13">
    <source>
        <dbReference type="RuleBase" id="RU003925"/>
    </source>
</evidence>
<evidence type="ECO:0000313" key="15">
    <source>
        <dbReference type="EMBL" id="KAA0147971.1"/>
    </source>
</evidence>
<evidence type="ECO:0000256" key="7">
    <source>
        <dbReference type="ARBA" id="ARBA00023034"/>
    </source>
</evidence>
<keyword evidence="5 11" id="KW-0547">Nucleotide-binding</keyword>
<evidence type="ECO:0000256" key="8">
    <source>
        <dbReference type="ARBA" id="ARBA00023134"/>
    </source>
</evidence>
<feature type="binding site" evidence="11">
    <location>
        <begin position="23"/>
        <end position="30"/>
    </location>
    <ligand>
        <name>GTP</name>
        <dbReference type="ChEBI" id="CHEBI:37565"/>
    </ligand>
</feature>
<evidence type="ECO:0000256" key="3">
    <source>
        <dbReference type="ARBA" id="ARBA00022448"/>
    </source>
</evidence>
<dbReference type="AlphaFoldDB" id="A0A5A8C7Z8"/>
<dbReference type="Proteomes" id="UP000325113">
    <property type="component" value="Unassembled WGS sequence"/>
</dbReference>
<dbReference type="EMBL" id="VLTN01000071">
    <property type="protein sequence ID" value="KAA0147154.1"/>
    <property type="molecule type" value="Genomic_DNA"/>
</dbReference>
<protein>
    <recommendedName>
        <fullName evidence="10">ADP-ribosylation factor-like protein 3</fullName>
    </recommendedName>
</protein>
<dbReference type="SUPFAM" id="SSF52540">
    <property type="entry name" value="P-loop containing nucleoside triphosphate hydrolases"/>
    <property type="match status" value="1"/>
</dbReference>
<evidence type="ECO:0000256" key="12">
    <source>
        <dbReference type="PIRSR" id="PIRSR606689-2"/>
    </source>
</evidence>
<evidence type="ECO:0000256" key="10">
    <source>
        <dbReference type="ARBA" id="ARBA00040616"/>
    </source>
</evidence>
<dbReference type="EMBL" id="VLTL01000272">
    <property type="protein sequence ID" value="KAA0147971.1"/>
    <property type="molecule type" value="Genomic_DNA"/>
</dbReference>
<keyword evidence="3" id="KW-0813">Transport</keyword>
<keyword evidence="12" id="KW-0479">Metal-binding</keyword>
<dbReference type="SMART" id="SM00177">
    <property type="entry name" value="ARF"/>
    <property type="match status" value="1"/>
</dbReference>
<dbReference type="SMART" id="SM00178">
    <property type="entry name" value="SAR"/>
    <property type="match status" value="1"/>
</dbReference>
<evidence type="ECO:0000256" key="6">
    <source>
        <dbReference type="ARBA" id="ARBA00022927"/>
    </source>
</evidence>
<dbReference type="PANTHER" id="PTHR45697">
    <property type="entry name" value="ADP-RIBOSYLATION FACTOR-LIKE PROTEIN 2-RELATED"/>
    <property type="match status" value="1"/>
</dbReference>
<evidence type="ECO:0000313" key="17">
    <source>
        <dbReference type="EMBL" id="KAA0177567.1"/>
    </source>
</evidence>
<dbReference type="InterPro" id="IPR044612">
    <property type="entry name" value="ARL2/3"/>
</dbReference>
<dbReference type="Proteomes" id="UP000323011">
    <property type="component" value="Unassembled WGS sequence"/>
</dbReference>
<evidence type="ECO:0000313" key="14">
    <source>
        <dbReference type="EMBL" id="KAA0147154.1"/>
    </source>
</evidence>
<dbReference type="Gene3D" id="3.40.50.300">
    <property type="entry name" value="P-loop containing nucleotide triphosphate hydrolases"/>
    <property type="match status" value="1"/>
</dbReference>
<dbReference type="GO" id="GO:0005794">
    <property type="term" value="C:Golgi apparatus"/>
    <property type="evidence" value="ECO:0007669"/>
    <property type="project" value="UniProtKB-SubCell"/>
</dbReference>
<evidence type="ECO:0000256" key="4">
    <source>
        <dbReference type="ARBA" id="ARBA00022707"/>
    </source>
</evidence>
<proteinExistence type="inferred from homology"/>